<dbReference type="EMBL" id="JACHDB010000002">
    <property type="protein sequence ID" value="MBB5436270.1"/>
    <property type="molecule type" value="Genomic_DNA"/>
</dbReference>
<evidence type="ECO:0000313" key="1">
    <source>
        <dbReference type="EMBL" id="MBB5436270.1"/>
    </source>
</evidence>
<keyword evidence="2" id="KW-1185">Reference proteome</keyword>
<dbReference type="AlphaFoldDB" id="A0A7W8VHK6"/>
<comment type="caution">
    <text evidence="1">The sequence shown here is derived from an EMBL/GenBank/DDBJ whole genome shotgun (WGS) entry which is preliminary data.</text>
</comment>
<accession>A0A7W8VHK6</accession>
<proteinExistence type="predicted"/>
<protein>
    <submittedName>
        <fullName evidence="1">Uncharacterized protein</fullName>
    </submittedName>
</protein>
<name>A0A7W8VHK6_9ACTN</name>
<sequence length="48" mass="5163">MGALLHYVVGLGATVIIPQVVPADLAKLYERILPLVPEDLPRDGGERP</sequence>
<dbReference type="RefSeq" id="WP_184399665.1">
    <property type="nucleotide sequence ID" value="NZ_BAAAJD010000109.1"/>
</dbReference>
<organism evidence="1 2">
    <name type="scientific">Nocardiopsis composta</name>
    <dbReference type="NCBI Taxonomy" id="157465"/>
    <lineage>
        <taxon>Bacteria</taxon>
        <taxon>Bacillati</taxon>
        <taxon>Actinomycetota</taxon>
        <taxon>Actinomycetes</taxon>
        <taxon>Streptosporangiales</taxon>
        <taxon>Nocardiopsidaceae</taxon>
        <taxon>Nocardiopsis</taxon>
    </lineage>
</organism>
<gene>
    <name evidence="1" type="ORF">HDA36_006418</name>
</gene>
<dbReference type="Proteomes" id="UP000572635">
    <property type="component" value="Unassembled WGS sequence"/>
</dbReference>
<evidence type="ECO:0000313" key="2">
    <source>
        <dbReference type="Proteomes" id="UP000572635"/>
    </source>
</evidence>
<reference evidence="1 2" key="1">
    <citation type="submission" date="2020-08" db="EMBL/GenBank/DDBJ databases">
        <title>Sequencing the genomes of 1000 actinobacteria strains.</title>
        <authorList>
            <person name="Klenk H.-P."/>
        </authorList>
    </citation>
    <scope>NUCLEOTIDE SEQUENCE [LARGE SCALE GENOMIC DNA]</scope>
    <source>
        <strain evidence="1 2">DSM 44551</strain>
    </source>
</reference>